<dbReference type="RefSeq" id="XP_033815190.1">
    <property type="nucleotide sequence ID" value="XM_033959299.1"/>
</dbReference>
<dbReference type="InParanoid" id="A0A6P8S9J7"/>
<gene>
    <name evidence="5" type="primary">TPRG1</name>
</gene>
<comment type="similarity">
    <text evidence="1">Belongs to the TPRG1 family.</text>
</comment>
<organism evidence="4 5">
    <name type="scientific">Geotrypetes seraphini</name>
    <name type="common">Gaboon caecilian</name>
    <name type="synonym">Caecilia seraphini</name>
    <dbReference type="NCBI Taxonomy" id="260995"/>
    <lineage>
        <taxon>Eukaryota</taxon>
        <taxon>Metazoa</taxon>
        <taxon>Chordata</taxon>
        <taxon>Craniata</taxon>
        <taxon>Vertebrata</taxon>
        <taxon>Euteleostomi</taxon>
        <taxon>Amphibia</taxon>
        <taxon>Gymnophiona</taxon>
        <taxon>Geotrypetes</taxon>
    </lineage>
</organism>
<accession>A0A6P8S9J7</accession>
<evidence type="ECO:0000313" key="4">
    <source>
        <dbReference type="Proteomes" id="UP000515159"/>
    </source>
</evidence>
<name>A0A6P8S9J7_GEOSA</name>
<dbReference type="GO" id="GO:0005737">
    <property type="term" value="C:cytoplasm"/>
    <property type="evidence" value="ECO:0007669"/>
    <property type="project" value="TreeGrafter"/>
</dbReference>
<feature type="domain" description="HSac2" evidence="3">
    <location>
        <begin position="68"/>
        <end position="240"/>
    </location>
</feature>
<evidence type="ECO:0000313" key="5">
    <source>
        <dbReference type="RefSeq" id="XP_033815190.1"/>
    </source>
</evidence>
<dbReference type="KEGG" id="gsh:117367071"/>
<protein>
    <submittedName>
        <fullName evidence="5">Tumor protein p63-regulated gene 1 protein</fullName>
    </submittedName>
</protein>
<dbReference type="InterPro" id="IPR040242">
    <property type="entry name" value="TPRG1-like"/>
</dbReference>
<proteinExistence type="inferred from homology"/>
<reference evidence="5" key="1">
    <citation type="submission" date="2025-08" db="UniProtKB">
        <authorList>
            <consortium name="RefSeq"/>
        </authorList>
    </citation>
    <scope>IDENTIFICATION</scope>
</reference>
<dbReference type="GeneID" id="117367071"/>
<dbReference type="OrthoDB" id="10012704at2759"/>
<dbReference type="FunCoup" id="A0A6P8S9J7">
    <property type="interactions" value="505"/>
</dbReference>
<evidence type="ECO:0000259" key="3">
    <source>
        <dbReference type="PROSITE" id="PS51791"/>
    </source>
</evidence>
<dbReference type="InterPro" id="IPR022158">
    <property type="entry name" value="Inositol_phosphatase"/>
</dbReference>
<dbReference type="InterPro" id="IPR034753">
    <property type="entry name" value="hSac2"/>
</dbReference>
<dbReference type="PANTHER" id="PTHR31108">
    <property type="entry name" value="TUMOR PROTEIN P63-REGULATED GENE 1-LIKE PROTEIN"/>
    <property type="match status" value="1"/>
</dbReference>
<feature type="compositionally biased region" description="Basic and acidic residues" evidence="2">
    <location>
        <begin position="16"/>
        <end position="41"/>
    </location>
</feature>
<feature type="region of interest" description="Disordered" evidence="2">
    <location>
        <begin position="1"/>
        <end position="54"/>
    </location>
</feature>
<sequence length="275" mass="31448">MSKSSESTDLQAVELGEDKKQEIPPKTDDIEAWKQSQEKVSEPPPVPSEASVHPNPNLDYYVHRKFFVTRPGALDQAVEDLKHQVLAKKEAVVQSVWLLTEIDHWNNEKERIVLITDQSLLICKYDFIMLCTLQIQEVPLNYMDRICLGQFTFPPKSLDKREGEGLRIYWDKLREPSFLNRWNPWSADLPYTTFTEHPMKNSSEKFTTICQLDLFTAQLAQAVQNAHAKNPVPGRANGVLVLNQPILIETYTGWMAFIGNRNKLGYSLARGSVGF</sequence>
<feature type="compositionally biased region" description="Polar residues" evidence="2">
    <location>
        <begin position="1"/>
        <end position="10"/>
    </location>
</feature>
<dbReference type="Pfam" id="PF12456">
    <property type="entry name" value="hSac2"/>
    <property type="match status" value="1"/>
</dbReference>
<dbReference type="CTD" id="285386"/>
<dbReference type="PANTHER" id="PTHR31108:SF6">
    <property type="entry name" value="TUMOR PROTEIN P63-REGULATED GENE 1 PROTEIN"/>
    <property type="match status" value="1"/>
</dbReference>
<evidence type="ECO:0000256" key="2">
    <source>
        <dbReference type="SAM" id="MobiDB-lite"/>
    </source>
</evidence>
<dbReference type="AlphaFoldDB" id="A0A6P8S9J7"/>
<keyword evidence="4" id="KW-1185">Reference proteome</keyword>
<evidence type="ECO:0000256" key="1">
    <source>
        <dbReference type="ARBA" id="ARBA00009163"/>
    </source>
</evidence>
<dbReference type="Proteomes" id="UP000515159">
    <property type="component" value="Chromosome 9"/>
</dbReference>
<dbReference type="PROSITE" id="PS51791">
    <property type="entry name" value="HSAC2"/>
    <property type="match status" value="1"/>
</dbReference>